<accession>A0ABP1S7K7</accession>
<feature type="transmembrane region" description="Helical" evidence="1">
    <location>
        <begin position="78"/>
        <end position="100"/>
    </location>
</feature>
<feature type="transmembrane region" description="Helical" evidence="1">
    <location>
        <begin position="295"/>
        <end position="316"/>
    </location>
</feature>
<evidence type="ECO:0000313" key="2">
    <source>
        <dbReference type="EMBL" id="CAL8146238.1"/>
    </source>
</evidence>
<keyword evidence="1" id="KW-0812">Transmembrane</keyword>
<sequence>METTLNWKAFEFYDVVFFYMYPALLHMNPKKRVVSQHPPNWKLIPWFLTQIVGISFLCFLTWLIILRETFYPTSRFSAIQLTIFIAFDSGVFLILGWSFIPLVIPEYVPICNQIFQWEQNLELDFPQQLIQVREEDSKKFDLIGLMLCSTTCLMSFSPFPMIFVSALVNMDPIHYIFEEFLPEPMQREAVDHILIPLLIRLAIISPLLIEGNRTMINSFNFLASYVHAHTNGLRILGKIRRSVEFIPRYRQIQLLSILNSGPAGFVGALLIVVGQIATTAVLWMTIKGYELAPTLLMYVMFPVVALVVICFTIIMFEQSVAIFELSNMLVVQSWRIGCVERVIVNGKPELLIDRGIRRVAKSLKPFAMTVYGFIGGTTYALILALDMYLKLGAEDIPSETGADEKEPFYFATVIIQIGEMMTQLVISFLAFTCIIKVDDFIYLTNQMFVYNGTVLELLKSKEIELDENHKKNMKQLELLIIIAFLFSFILPFGLAAIILHPVEPTHQVIESWLEIKVEAGWVYFPFFLLVGLLLQGSAGIVVILSWNIACYYILATTCLDDLTPIQISERQNSKRCKVITKFYGEMEDHKVSEMYRIQRLFNELMNDIYKSLLISYHHVGVLVTSCTLICFAIRFWEILSAEGVLACAIVIGSIMTAMGVLLLQSIMCGRLVDISDEFKDVTNKLVDGRSLLAKFARSCDTFFIQVVYPFYTIRRETFLLFCGQVVDYVITLLLW</sequence>
<evidence type="ECO:0000256" key="1">
    <source>
        <dbReference type="SAM" id="Phobius"/>
    </source>
</evidence>
<reference evidence="2 3" key="1">
    <citation type="submission" date="2024-08" db="EMBL/GenBank/DDBJ databases">
        <authorList>
            <person name="Cucini C."/>
            <person name="Frati F."/>
        </authorList>
    </citation>
    <scope>NUCLEOTIDE SEQUENCE [LARGE SCALE GENOMIC DNA]</scope>
</reference>
<feature type="transmembrane region" description="Helical" evidence="1">
    <location>
        <begin position="366"/>
        <end position="388"/>
    </location>
</feature>
<organism evidence="2 3">
    <name type="scientific">Orchesella dallaii</name>
    <dbReference type="NCBI Taxonomy" id="48710"/>
    <lineage>
        <taxon>Eukaryota</taxon>
        <taxon>Metazoa</taxon>
        <taxon>Ecdysozoa</taxon>
        <taxon>Arthropoda</taxon>
        <taxon>Hexapoda</taxon>
        <taxon>Collembola</taxon>
        <taxon>Entomobryomorpha</taxon>
        <taxon>Entomobryoidea</taxon>
        <taxon>Orchesellidae</taxon>
        <taxon>Orchesellinae</taxon>
        <taxon>Orchesella</taxon>
    </lineage>
</organism>
<feature type="transmembrane region" description="Helical" evidence="1">
    <location>
        <begin position="408"/>
        <end position="435"/>
    </location>
</feature>
<evidence type="ECO:0000313" key="3">
    <source>
        <dbReference type="Proteomes" id="UP001642540"/>
    </source>
</evidence>
<dbReference type="EMBL" id="CAXLJM020000164">
    <property type="protein sequence ID" value="CAL8146238.1"/>
    <property type="molecule type" value="Genomic_DNA"/>
</dbReference>
<feature type="transmembrane region" description="Helical" evidence="1">
    <location>
        <begin position="142"/>
        <end position="168"/>
    </location>
</feature>
<protein>
    <recommendedName>
        <fullName evidence="4">Odorant receptor</fullName>
    </recommendedName>
</protein>
<keyword evidence="3" id="KW-1185">Reference proteome</keyword>
<name>A0ABP1S7K7_9HEXA</name>
<feature type="transmembrane region" description="Helical" evidence="1">
    <location>
        <begin position="478"/>
        <end position="502"/>
    </location>
</feature>
<keyword evidence="1" id="KW-1133">Transmembrane helix</keyword>
<keyword evidence="1" id="KW-0472">Membrane</keyword>
<comment type="caution">
    <text evidence="2">The sequence shown here is derived from an EMBL/GenBank/DDBJ whole genome shotgun (WGS) entry which is preliminary data.</text>
</comment>
<feature type="transmembrane region" description="Helical" evidence="1">
    <location>
        <begin position="257"/>
        <end position="283"/>
    </location>
</feature>
<dbReference type="Proteomes" id="UP001642540">
    <property type="component" value="Unassembled WGS sequence"/>
</dbReference>
<feature type="transmembrane region" description="Helical" evidence="1">
    <location>
        <begin position="619"/>
        <end position="637"/>
    </location>
</feature>
<evidence type="ECO:0008006" key="4">
    <source>
        <dbReference type="Google" id="ProtNLM"/>
    </source>
</evidence>
<proteinExistence type="predicted"/>
<gene>
    <name evidence="2" type="ORF">ODALV1_LOCUS30750</name>
</gene>
<feature type="transmembrane region" description="Helical" evidence="1">
    <location>
        <begin position="43"/>
        <end position="66"/>
    </location>
</feature>
<feature type="transmembrane region" description="Helical" evidence="1">
    <location>
        <begin position="643"/>
        <end position="663"/>
    </location>
</feature>
<feature type="transmembrane region" description="Helical" evidence="1">
    <location>
        <begin position="522"/>
        <end position="544"/>
    </location>
</feature>